<gene>
    <name evidence="1" type="primary">ppaX_1</name>
    <name evidence="1" type="ORF">DNHGIG_08840</name>
</gene>
<name>A0AAV4LC04_9BACL</name>
<proteinExistence type="predicted"/>
<dbReference type="InterPro" id="IPR041492">
    <property type="entry name" value="HAD_2"/>
</dbReference>
<dbReference type="RefSeq" id="WP_282198543.1">
    <property type="nucleotide sequence ID" value="NZ_BOQE01000001.1"/>
</dbReference>
<dbReference type="SFLD" id="SFLDS00003">
    <property type="entry name" value="Haloacid_Dehalogenase"/>
    <property type="match status" value="1"/>
</dbReference>
<dbReference type="Proteomes" id="UP001057291">
    <property type="component" value="Unassembled WGS sequence"/>
</dbReference>
<dbReference type="InterPro" id="IPR023214">
    <property type="entry name" value="HAD_sf"/>
</dbReference>
<dbReference type="SFLD" id="SFLDG01135">
    <property type="entry name" value="C1.5.6:_HAD__Beta-PGM__Phospha"/>
    <property type="match status" value="1"/>
</dbReference>
<dbReference type="SFLD" id="SFLDG01129">
    <property type="entry name" value="C1.5:_HAD__Beta-PGM__Phosphata"/>
    <property type="match status" value="1"/>
</dbReference>
<dbReference type="GO" id="GO:0006281">
    <property type="term" value="P:DNA repair"/>
    <property type="evidence" value="ECO:0007669"/>
    <property type="project" value="TreeGrafter"/>
</dbReference>
<dbReference type="InterPro" id="IPR023198">
    <property type="entry name" value="PGP-like_dom2"/>
</dbReference>
<evidence type="ECO:0000313" key="1">
    <source>
        <dbReference type="EMBL" id="GIM45335.1"/>
    </source>
</evidence>
<keyword evidence="2" id="KW-1185">Reference proteome</keyword>
<dbReference type="InterPro" id="IPR036412">
    <property type="entry name" value="HAD-like_sf"/>
</dbReference>
<dbReference type="FunFam" id="3.40.50.1000:FF:000022">
    <property type="entry name" value="Phosphoglycolate phosphatase"/>
    <property type="match status" value="1"/>
</dbReference>
<accession>A0AAV4LC04</accession>
<dbReference type="NCBIfam" id="TIGR01509">
    <property type="entry name" value="HAD-SF-IA-v3"/>
    <property type="match status" value="1"/>
</dbReference>
<sequence>MKYRYVLFDLDGTLLDTNELIIRSFEYTLEKFYPGRYTRTDILPLMGQPLIQQMEFYAGEDAARLENHVQQMVDTYREYNIAMHDQYVALFPHVSEVLAALHAEGVRLAVVTSKMRKTAQMGLDLFLLTPFFEAIVAVEDTEKHKPDPEPLLLAMDKLGAERERTIMVGDSPYDLLGAKAAEIASCGVAWSLRGREALAELKPDYIIDDMRELLSIVRG</sequence>
<dbReference type="PRINTS" id="PR00413">
    <property type="entry name" value="HADHALOGNASE"/>
</dbReference>
<dbReference type="Gene3D" id="3.40.50.1000">
    <property type="entry name" value="HAD superfamily/HAD-like"/>
    <property type="match status" value="1"/>
</dbReference>
<dbReference type="InterPro" id="IPR006439">
    <property type="entry name" value="HAD-SF_hydro_IA"/>
</dbReference>
<dbReference type="GO" id="GO:0005829">
    <property type="term" value="C:cytosol"/>
    <property type="evidence" value="ECO:0007669"/>
    <property type="project" value="TreeGrafter"/>
</dbReference>
<reference evidence="1" key="1">
    <citation type="journal article" date="2023" name="Int. J. Syst. Evol. Microbiol.">
        <title>Collibacillus ludicampi gen. nov., sp. nov., a new soil bacterium of the family Alicyclobacillaceae.</title>
        <authorList>
            <person name="Jojima T."/>
            <person name="Ioku Y."/>
            <person name="Fukuta Y."/>
            <person name="Shirasaka N."/>
            <person name="Matsumura Y."/>
            <person name="Mori M."/>
        </authorList>
    </citation>
    <scope>NUCLEOTIDE SEQUENCE</scope>
    <source>
        <strain evidence="1">TP075</strain>
    </source>
</reference>
<dbReference type="PANTHER" id="PTHR43434">
    <property type="entry name" value="PHOSPHOGLYCOLATE PHOSPHATASE"/>
    <property type="match status" value="1"/>
</dbReference>
<dbReference type="PANTHER" id="PTHR43434:SF26">
    <property type="entry name" value="PYROPHOSPHATASE PPAX"/>
    <property type="match status" value="1"/>
</dbReference>
<organism evidence="1 2">
    <name type="scientific">Collibacillus ludicampi</name>
    <dbReference type="NCBI Taxonomy" id="2771369"/>
    <lineage>
        <taxon>Bacteria</taxon>
        <taxon>Bacillati</taxon>
        <taxon>Bacillota</taxon>
        <taxon>Bacilli</taxon>
        <taxon>Bacillales</taxon>
        <taxon>Alicyclobacillaceae</taxon>
        <taxon>Collibacillus</taxon>
    </lineage>
</organism>
<dbReference type="CDD" id="cd02616">
    <property type="entry name" value="HAD_PPase"/>
    <property type="match status" value="1"/>
</dbReference>
<dbReference type="GO" id="GO:0008967">
    <property type="term" value="F:phosphoglycolate phosphatase activity"/>
    <property type="evidence" value="ECO:0007669"/>
    <property type="project" value="TreeGrafter"/>
</dbReference>
<dbReference type="NCBIfam" id="NF009804">
    <property type="entry name" value="PRK13288.1"/>
    <property type="match status" value="1"/>
</dbReference>
<comment type="caution">
    <text evidence="1">The sequence shown here is derived from an EMBL/GenBank/DDBJ whole genome shotgun (WGS) entry which is preliminary data.</text>
</comment>
<dbReference type="InterPro" id="IPR050155">
    <property type="entry name" value="HAD-like_hydrolase_sf"/>
</dbReference>
<dbReference type="NCBIfam" id="TIGR01549">
    <property type="entry name" value="HAD-SF-IA-v1"/>
    <property type="match status" value="1"/>
</dbReference>
<dbReference type="Gene3D" id="1.10.150.240">
    <property type="entry name" value="Putative phosphatase, domain 2"/>
    <property type="match status" value="1"/>
</dbReference>
<protein>
    <submittedName>
        <fullName evidence="1">Pyrophosphatase PpaX</fullName>
    </submittedName>
</protein>
<evidence type="ECO:0000313" key="2">
    <source>
        <dbReference type="Proteomes" id="UP001057291"/>
    </source>
</evidence>
<dbReference type="Pfam" id="PF13419">
    <property type="entry name" value="HAD_2"/>
    <property type="match status" value="1"/>
</dbReference>
<dbReference type="EMBL" id="BOQE01000001">
    <property type="protein sequence ID" value="GIM45335.1"/>
    <property type="molecule type" value="Genomic_DNA"/>
</dbReference>
<dbReference type="SUPFAM" id="SSF56784">
    <property type="entry name" value="HAD-like"/>
    <property type="match status" value="1"/>
</dbReference>
<dbReference type="AlphaFoldDB" id="A0AAV4LC04"/>